<gene>
    <name evidence="1" type="ORF">N5P18_07210</name>
</gene>
<organism evidence="1 2">
    <name type="scientific">Janibacter terrae</name>
    <dbReference type="NCBI Taxonomy" id="103817"/>
    <lineage>
        <taxon>Bacteria</taxon>
        <taxon>Bacillati</taxon>
        <taxon>Actinomycetota</taxon>
        <taxon>Actinomycetes</taxon>
        <taxon>Micrococcales</taxon>
        <taxon>Intrasporangiaceae</taxon>
        <taxon>Janibacter</taxon>
    </lineage>
</organism>
<accession>A0ABZ2FHN3</accession>
<evidence type="ECO:0000313" key="1">
    <source>
        <dbReference type="EMBL" id="WWF06651.1"/>
    </source>
</evidence>
<proteinExistence type="predicted"/>
<evidence type="ECO:0000313" key="2">
    <source>
        <dbReference type="Proteomes" id="UP001381003"/>
    </source>
</evidence>
<keyword evidence="2" id="KW-1185">Reference proteome</keyword>
<protein>
    <submittedName>
        <fullName evidence="1">Uncharacterized protein</fullName>
    </submittedName>
</protein>
<name>A0ABZ2FHN3_9MICO</name>
<reference evidence="1 2" key="1">
    <citation type="submission" date="2022-09" db="EMBL/GenBank/DDBJ databases">
        <title>Complete genome sequence of Janibacter terrae strain COS04-44, PCL-degrading bacteria isolated from oil spilled coast.</title>
        <authorList>
            <person name="Park H."/>
            <person name="Kim J.Y."/>
            <person name="An S.H."/>
            <person name="Lee C.M."/>
            <person name="Weon H.-Y."/>
        </authorList>
    </citation>
    <scope>NUCLEOTIDE SEQUENCE [LARGE SCALE GENOMIC DNA]</scope>
    <source>
        <strain evidence="1 2">COS04-44</strain>
    </source>
</reference>
<dbReference type="RefSeq" id="WP_338539141.1">
    <property type="nucleotide sequence ID" value="NZ_CP104874.1"/>
</dbReference>
<sequence>MRRSIVTYGELGKALGIGGVALRNEMRHVLDDLSDDCIARGEPSLAVLVVNQQSGAPGQGWQDGVVPWHAEVQAVFRRWA</sequence>
<dbReference type="Proteomes" id="UP001381003">
    <property type="component" value="Chromosome"/>
</dbReference>
<dbReference type="EMBL" id="CP104874">
    <property type="protein sequence ID" value="WWF06651.1"/>
    <property type="molecule type" value="Genomic_DNA"/>
</dbReference>